<dbReference type="GO" id="GO:0004132">
    <property type="term" value="F:dCMP deaminase activity"/>
    <property type="evidence" value="ECO:0007669"/>
    <property type="project" value="TreeGrafter"/>
</dbReference>
<dbReference type="EMBL" id="AP019782">
    <property type="protein sequence ID" value="BBL72330.1"/>
    <property type="molecule type" value="Genomic_DNA"/>
</dbReference>
<dbReference type="AlphaFoldDB" id="A0A8D5ANQ7"/>
<feature type="domain" description="CMP/dCMP-type deaminase" evidence="2">
    <location>
        <begin position="362"/>
        <end position="560"/>
    </location>
</feature>
<dbReference type="RefSeq" id="WP_221047495.1">
    <property type="nucleotide sequence ID" value="NZ_AP019782.1"/>
</dbReference>
<keyword evidence="4" id="KW-1185">Reference proteome</keyword>
<evidence type="ECO:0000313" key="3">
    <source>
        <dbReference type="EMBL" id="BBL72330.1"/>
    </source>
</evidence>
<accession>A0A8D5ANQ7</accession>
<dbReference type="GO" id="GO:0005737">
    <property type="term" value="C:cytoplasm"/>
    <property type="evidence" value="ECO:0007669"/>
    <property type="project" value="TreeGrafter"/>
</dbReference>
<name>A0A8D5ANQ7_9GAMM</name>
<dbReference type="Proteomes" id="UP000824988">
    <property type="component" value="Chromosome"/>
</dbReference>
<reference evidence="3" key="1">
    <citation type="submission" date="2019-06" db="EMBL/GenBank/DDBJ databases">
        <title>Complete genome sequence of Methylogaea oryzae strain JCM16910.</title>
        <authorList>
            <person name="Asakawa S."/>
        </authorList>
    </citation>
    <scope>NUCLEOTIDE SEQUENCE</scope>
    <source>
        <strain evidence="3">E10</strain>
    </source>
</reference>
<keyword evidence="1" id="KW-0378">Hydrolase</keyword>
<dbReference type="PANTHER" id="PTHR11086:SF18">
    <property type="entry name" value="DEOXYCYTIDYLATE DEAMINASE"/>
    <property type="match status" value="1"/>
</dbReference>
<dbReference type="InterPro" id="IPR015517">
    <property type="entry name" value="dCMP_deaminase-rel"/>
</dbReference>
<dbReference type="PANTHER" id="PTHR11086">
    <property type="entry name" value="DEOXYCYTIDYLATE DEAMINASE-RELATED"/>
    <property type="match status" value="1"/>
</dbReference>
<evidence type="ECO:0000313" key="4">
    <source>
        <dbReference type="Proteomes" id="UP000824988"/>
    </source>
</evidence>
<evidence type="ECO:0000259" key="2">
    <source>
        <dbReference type="PROSITE" id="PS51747"/>
    </source>
</evidence>
<dbReference type="KEGG" id="moz:MoryE10_29360"/>
<protein>
    <submittedName>
        <fullName evidence="3">Deoxycytidylate deaminase</fullName>
    </submittedName>
</protein>
<dbReference type="PROSITE" id="PS51747">
    <property type="entry name" value="CYT_DCMP_DEAMINASES_2"/>
    <property type="match status" value="1"/>
</dbReference>
<dbReference type="InterPro" id="IPR002125">
    <property type="entry name" value="CMP_dCMP_dom"/>
</dbReference>
<gene>
    <name evidence="3" type="ORF">MoryE10_29360</name>
</gene>
<organism evidence="3 4">
    <name type="scientific">Methylogaea oryzae</name>
    <dbReference type="NCBI Taxonomy" id="1295382"/>
    <lineage>
        <taxon>Bacteria</taxon>
        <taxon>Pseudomonadati</taxon>
        <taxon>Pseudomonadota</taxon>
        <taxon>Gammaproteobacteria</taxon>
        <taxon>Methylococcales</taxon>
        <taxon>Methylococcaceae</taxon>
        <taxon>Methylogaea</taxon>
    </lineage>
</organism>
<evidence type="ECO:0000256" key="1">
    <source>
        <dbReference type="ARBA" id="ARBA00022801"/>
    </source>
</evidence>
<sequence>MVPSATNSTALSKLFDERSRFVLIGLTGRTGSGCTTASDILEKKSPVFPEFEKLVDKDGTPFFKGLDANRYGILKNYAENNWEHFFSIKVSDVISAYLLRLSQKDLVEFVYSAKGEGIKAPKASIESAIRGTAFSNAIVQKELRRFGDLLFDHTASVDLDKADDAAFVRFLRRIRKFTKNFKRQLQELDKGLYVAVYQAAGSSIRKLGKVDINYRESVFDTIQLFHLPETINRIIKVFRRTRDNAYVVIDAIKNPYEARFFKERYAAFYLVSVNAPDDDRKEYLQQVHKFNVDQLAVIDRKESGKDDDPAGHFISPNVKKCIEMSDIHMYNPRREIGNNNILSAQLAWYFALMHHPGLVSPTSMERTMEFAYSVKRSSGCISRQVGAVITDTENSVKAIGWNDVPKGQVPCVFRSVEGALFDFDAKVYSSYERTNEQFRVALGRGYKGVLGCEALGGRNLSYCFKDVKNSINKEENQVHTRSIHAEENAFLQLAKYGGQSIRGGRLYTTASPCELCSKKAYQLGIAEIIYIDPYPGIANTHVLDVGETAPKLIQFRGAVGRGFHQLYEMTLPYKDELELLLSAPGDCEKKGGRGLG</sequence>
<dbReference type="Pfam" id="PF00383">
    <property type="entry name" value="dCMP_cyt_deam_1"/>
    <property type="match status" value="1"/>
</dbReference>
<proteinExistence type="predicted"/>